<dbReference type="PRINTS" id="PR01590">
    <property type="entry name" value="HTHFIS"/>
</dbReference>
<dbReference type="Gene3D" id="1.10.10.60">
    <property type="entry name" value="Homeodomain-like"/>
    <property type="match status" value="1"/>
</dbReference>
<dbReference type="Proteomes" id="UP000777265">
    <property type="component" value="Unassembled WGS sequence"/>
</dbReference>
<evidence type="ECO:0000256" key="2">
    <source>
        <dbReference type="ARBA" id="ARBA00022840"/>
    </source>
</evidence>
<dbReference type="InterPro" id="IPR027417">
    <property type="entry name" value="P-loop_NTPase"/>
</dbReference>
<dbReference type="GO" id="GO:0000160">
    <property type="term" value="P:phosphorelay signal transduction system"/>
    <property type="evidence" value="ECO:0007669"/>
    <property type="project" value="InterPro"/>
</dbReference>
<dbReference type="SMART" id="SM00382">
    <property type="entry name" value="AAA"/>
    <property type="match status" value="1"/>
</dbReference>
<dbReference type="PROSITE" id="PS00688">
    <property type="entry name" value="SIGMA54_INTERACT_3"/>
    <property type="match status" value="1"/>
</dbReference>
<dbReference type="GO" id="GO:0043565">
    <property type="term" value="F:sequence-specific DNA binding"/>
    <property type="evidence" value="ECO:0007669"/>
    <property type="project" value="InterPro"/>
</dbReference>
<dbReference type="Gene3D" id="3.40.50.2300">
    <property type="match status" value="1"/>
</dbReference>
<reference evidence="7" key="2">
    <citation type="submission" date="2020-01" db="EMBL/GenBank/DDBJ databases">
        <authorList>
            <person name="Campanaro S."/>
        </authorList>
    </citation>
    <scope>NUCLEOTIDE SEQUENCE</scope>
    <source>
        <strain evidence="7">AS06rmzACSIP_7</strain>
    </source>
</reference>
<dbReference type="InterPro" id="IPR002078">
    <property type="entry name" value="Sigma_54_int"/>
</dbReference>
<feature type="modified residue" description="4-aspartylphosphate" evidence="6">
    <location>
        <position position="54"/>
    </location>
</feature>
<dbReference type="SUPFAM" id="SSF46689">
    <property type="entry name" value="Homeodomain-like"/>
    <property type="match status" value="1"/>
</dbReference>
<dbReference type="EMBL" id="JAAYEE010000089">
    <property type="protein sequence ID" value="NLW34876.1"/>
    <property type="molecule type" value="Genomic_DNA"/>
</dbReference>
<dbReference type="InterPro" id="IPR025662">
    <property type="entry name" value="Sigma_54_int_dom_ATP-bd_1"/>
</dbReference>
<dbReference type="Pfam" id="PF25601">
    <property type="entry name" value="AAA_lid_14"/>
    <property type="match status" value="1"/>
</dbReference>
<evidence type="ECO:0000256" key="6">
    <source>
        <dbReference type="PROSITE-ProRule" id="PRU00169"/>
    </source>
</evidence>
<dbReference type="InterPro" id="IPR011006">
    <property type="entry name" value="CheY-like_superfamily"/>
</dbReference>
<reference evidence="7" key="1">
    <citation type="journal article" date="2020" name="Biotechnol. Biofuels">
        <title>New insights from the biogas microbiome by comprehensive genome-resolved metagenomics of nearly 1600 species originating from multiple anaerobic digesters.</title>
        <authorList>
            <person name="Campanaro S."/>
            <person name="Treu L."/>
            <person name="Rodriguez-R L.M."/>
            <person name="Kovalovszki A."/>
            <person name="Ziels R.M."/>
            <person name="Maus I."/>
            <person name="Zhu X."/>
            <person name="Kougias P.G."/>
            <person name="Basile A."/>
            <person name="Luo G."/>
            <person name="Schluter A."/>
            <person name="Konstantinidis K.T."/>
            <person name="Angelidaki I."/>
        </authorList>
    </citation>
    <scope>NUCLEOTIDE SEQUENCE</scope>
    <source>
        <strain evidence="7">AS06rmzACSIP_7</strain>
    </source>
</reference>
<dbReference type="SUPFAM" id="SSF52172">
    <property type="entry name" value="CheY-like"/>
    <property type="match status" value="1"/>
</dbReference>
<dbReference type="InterPro" id="IPR058031">
    <property type="entry name" value="AAA_lid_NorR"/>
</dbReference>
<dbReference type="InterPro" id="IPR001789">
    <property type="entry name" value="Sig_transdc_resp-reg_receiver"/>
</dbReference>
<keyword evidence="4" id="KW-0238">DNA-binding</keyword>
<dbReference type="Gene3D" id="3.40.50.300">
    <property type="entry name" value="P-loop containing nucleotide triphosphate hydrolases"/>
    <property type="match status" value="1"/>
</dbReference>
<dbReference type="InterPro" id="IPR003593">
    <property type="entry name" value="AAA+_ATPase"/>
</dbReference>
<protein>
    <submittedName>
        <fullName evidence="7">Sigma-54-dependent Fis family transcriptional regulator</fullName>
    </submittedName>
</protein>
<keyword evidence="3" id="KW-0805">Transcription regulation</keyword>
<accession>A0A351U6D2</accession>
<keyword evidence="5" id="KW-0804">Transcription</keyword>
<dbReference type="PROSITE" id="PS00675">
    <property type="entry name" value="SIGMA54_INTERACT_1"/>
    <property type="match status" value="1"/>
</dbReference>
<dbReference type="PANTHER" id="PTHR32071:SF57">
    <property type="entry name" value="C4-DICARBOXYLATE TRANSPORT TRANSCRIPTIONAL REGULATORY PROTEIN DCTD"/>
    <property type="match status" value="1"/>
</dbReference>
<dbReference type="PANTHER" id="PTHR32071">
    <property type="entry name" value="TRANSCRIPTIONAL REGULATORY PROTEIN"/>
    <property type="match status" value="1"/>
</dbReference>
<gene>
    <name evidence="7" type="ORF">GXY80_05255</name>
</gene>
<evidence type="ECO:0000256" key="5">
    <source>
        <dbReference type="ARBA" id="ARBA00023163"/>
    </source>
</evidence>
<dbReference type="Pfam" id="PF00158">
    <property type="entry name" value="Sigma54_activat"/>
    <property type="match status" value="1"/>
</dbReference>
<comment type="caution">
    <text evidence="7">The sequence shown here is derived from an EMBL/GenBank/DDBJ whole genome shotgun (WGS) entry which is preliminary data.</text>
</comment>
<dbReference type="GO" id="GO:0006355">
    <property type="term" value="P:regulation of DNA-templated transcription"/>
    <property type="evidence" value="ECO:0007669"/>
    <property type="project" value="InterPro"/>
</dbReference>
<evidence type="ECO:0000256" key="4">
    <source>
        <dbReference type="ARBA" id="ARBA00023125"/>
    </source>
</evidence>
<evidence type="ECO:0000313" key="8">
    <source>
        <dbReference type="Proteomes" id="UP000777265"/>
    </source>
</evidence>
<dbReference type="Gene3D" id="1.10.8.60">
    <property type="match status" value="1"/>
</dbReference>
<dbReference type="InterPro" id="IPR009057">
    <property type="entry name" value="Homeodomain-like_sf"/>
</dbReference>
<dbReference type="PROSITE" id="PS50110">
    <property type="entry name" value="RESPONSE_REGULATORY"/>
    <property type="match status" value="1"/>
</dbReference>
<evidence type="ECO:0000256" key="3">
    <source>
        <dbReference type="ARBA" id="ARBA00023015"/>
    </source>
</evidence>
<sequence length="477" mass="54219">MEKGKIIIVEDEESILTMLSEFLRNNGYDVDPFIESKKALFALKSNEYQILITDLAMPHIDGLQLINYIQKEYLNTLGIVMTGYGSLETAISAMRWGAFDYILKPFKFEEVLTIVESAMYYSRLMRNESIPRGLTGKANLLRRFSENKIIRENTILRSCLKDKYKFENIIGISFPMQKVFELIEKVADTNATVLITGESGVGKELVAKAVHYNSSRRDSPLVVVNCGAIPETLLESELFGYEKGAFTGATGTRYGRFELAHGGSMFLDEIGDMSFNLQVKLLRVLQEKTFERVGGSKTVNVDVRIIAATNRVLDDLVKEGKFREDLYYRLNVVPIHLPPLRERRQDIPLLFNYFLERSNKMNSAEIGGCTEEAMSILMEYDYPGNVRELQNLIERVVVLKKKGSIDLEDLPEKIYGEIEAPTRFDIEKGYDTLVSTFEKNLILQALQETNGVKSKAAQILSINRTTLIEKMKRLGID</sequence>
<dbReference type="PROSITE" id="PS00676">
    <property type="entry name" value="SIGMA54_INTERACT_2"/>
    <property type="match status" value="1"/>
</dbReference>
<proteinExistence type="predicted"/>
<dbReference type="AlphaFoldDB" id="A0A351U6D2"/>
<evidence type="ECO:0000256" key="1">
    <source>
        <dbReference type="ARBA" id="ARBA00022741"/>
    </source>
</evidence>
<dbReference type="InterPro" id="IPR025943">
    <property type="entry name" value="Sigma_54_int_dom_ATP-bd_2"/>
</dbReference>
<keyword evidence="6" id="KW-0597">Phosphoprotein</keyword>
<keyword evidence="1" id="KW-0547">Nucleotide-binding</keyword>
<dbReference type="SMART" id="SM00448">
    <property type="entry name" value="REC"/>
    <property type="match status" value="1"/>
</dbReference>
<organism evidence="7 8">
    <name type="scientific">Syntrophorhabdus aromaticivorans</name>
    <dbReference type="NCBI Taxonomy" id="328301"/>
    <lineage>
        <taxon>Bacteria</taxon>
        <taxon>Pseudomonadati</taxon>
        <taxon>Thermodesulfobacteriota</taxon>
        <taxon>Syntrophorhabdia</taxon>
        <taxon>Syntrophorhabdales</taxon>
        <taxon>Syntrophorhabdaceae</taxon>
        <taxon>Syntrophorhabdus</taxon>
    </lineage>
</organism>
<keyword evidence="2" id="KW-0067">ATP-binding</keyword>
<name>A0A351U6D2_9BACT</name>
<evidence type="ECO:0000313" key="7">
    <source>
        <dbReference type="EMBL" id="NLW34876.1"/>
    </source>
</evidence>
<dbReference type="InterPro" id="IPR025944">
    <property type="entry name" value="Sigma_54_int_dom_CS"/>
</dbReference>
<dbReference type="PROSITE" id="PS50045">
    <property type="entry name" value="SIGMA54_INTERACT_4"/>
    <property type="match status" value="1"/>
</dbReference>
<dbReference type="InterPro" id="IPR002197">
    <property type="entry name" value="HTH_Fis"/>
</dbReference>
<dbReference type="FunFam" id="3.40.50.300:FF:000006">
    <property type="entry name" value="DNA-binding transcriptional regulator NtrC"/>
    <property type="match status" value="1"/>
</dbReference>
<dbReference type="Pfam" id="PF00072">
    <property type="entry name" value="Response_reg"/>
    <property type="match status" value="1"/>
</dbReference>
<dbReference type="Pfam" id="PF02954">
    <property type="entry name" value="HTH_8"/>
    <property type="match status" value="1"/>
</dbReference>
<dbReference type="GO" id="GO:0005524">
    <property type="term" value="F:ATP binding"/>
    <property type="evidence" value="ECO:0007669"/>
    <property type="project" value="UniProtKB-KW"/>
</dbReference>
<dbReference type="CDD" id="cd00009">
    <property type="entry name" value="AAA"/>
    <property type="match status" value="1"/>
</dbReference>
<dbReference type="SUPFAM" id="SSF52540">
    <property type="entry name" value="P-loop containing nucleoside triphosphate hydrolases"/>
    <property type="match status" value="1"/>
</dbReference>
<dbReference type="STRING" id="909663.GCA_000512235_02353"/>